<dbReference type="OrthoDB" id="3161828at2759"/>
<comment type="caution">
    <text evidence="2">The sequence shown here is derived from an EMBL/GenBank/DDBJ whole genome shotgun (WGS) entry which is preliminary data.</text>
</comment>
<dbReference type="EMBL" id="SPUK01000017">
    <property type="protein sequence ID" value="TQV91855.1"/>
    <property type="molecule type" value="Genomic_DNA"/>
</dbReference>
<organism evidence="2 3">
    <name type="scientific">Cordyceps javanica</name>
    <dbReference type="NCBI Taxonomy" id="43265"/>
    <lineage>
        <taxon>Eukaryota</taxon>
        <taxon>Fungi</taxon>
        <taxon>Dikarya</taxon>
        <taxon>Ascomycota</taxon>
        <taxon>Pezizomycotina</taxon>
        <taxon>Sordariomycetes</taxon>
        <taxon>Hypocreomycetidae</taxon>
        <taxon>Hypocreales</taxon>
        <taxon>Cordycipitaceae</taxon>
        <taxon>Cordyceps</taxon>
    </lineage>
</organism>
<keyword evidence="1" id="KW-0732">Signal</keyword>
<gene>
    <name evidence="2" type="ORF">IF1G_09440</name>
</gene>
<protein>
    <submittedName>
        <fullName evidence="2">Uncharacterized protein</fullName>
    </submittedName>
</protein>
<proteinExistence type="predicted"/>
<evidence type="ECO:0000313" key="2">
    <source>
        <dbReference type="EMBL" id="TQV91855.1"/>
    </source>
</evidence>
<feature type="chain" id="PRO_5022225312" evidence="1">
    <location>
        <begin position="22"/>
        <end position="113"/>
    </location>
</feature>
<evidence type="ECO:0000256" key="1">
    <source>
        <dbReference type="SAM" id="SignalP"/>
    </source>
</evidence>
<name>A0A545UQX2_9HYPO</name>
<feature type="signal peptide" evidence="1">
    <location>
        <begin position="1"/>
        <end position="21"/>
    </location>
</feature>
<dbReference type="AlphaFoldDB" id="A0A545UQX2"/>
<dbReference type="Proteomes" id="UP000315783">
    <property type="component" value="Unassembled WGS sequence"/>
</dbReference>
<accession>A0A545UQX2</accession>
<keyword evidence="3" id="KW-1185">Reference proteome</keyword>
<evidence type="ECO:0000313" key="3">
    <source>
        <dbReference type="Proteomes" id="UP000315783"/>
    </source>
</evidence>
<reference evidence="2 3" key="1">
    <citation type="journal article" date="2019" name="Appl. Microbiol. Biotechnol.">
        <title>Genome sequence of Isaria javanica and comparative genome analysis insights into family S53 peptidase evolution in fungal entomopathogens.</title>
        <authorList>
            <person name="Lin R."/>
            <person name="Zhang X."/>
            <person name="Xin B."/>
            <person name="Zou M."/>
            <person name="Gao Y."/>
            <person name="Qin F."/>
            <person name="Hu Q."/>
            <person name="Xie B."/>
            <person name="Cheng X."/>
        </authorList>
    </citation>
    <scope>NUCLEOTIDE SEQUENCE [LARGE SCALE GENOMIC DNA]</scope>
    <source>
        <strain evidence="2 3">IJ1G</strain>
    </source>
</reference>
<sequence length="113" mass="12111">MSTMMIRVLLFALSLCALVSAQSPMQVYGCSGRGFTGHCETFTCPFNGCCQLPNFFKTSLVSVRSAGSYGFRLFTAAGCAYSCNDNDHNSRQVDSQGWSNIGAAAYACVDGPY</sequence>